<sequence length="61" mass="7304">MLFYEDEIRKVSKIVGPDGWSTMRLQDPRVNGQLRKDQMTREAEAKNVAHRRKRLLNGYDW</sequence>
<evidence type="ECO:0000313" key="1">
    <source>
        <dbReference type="EMBL" id="WOV88637.1"/>
    </source>
</evidence>
<proteinExistence type="predicted"/>
<dbReference type="Proteomes" id="UP001303902">
    <property type="component" value="Chromosome"/>
</dbReference>
<accession>A0ABZ0L8P0</accession>
<name>A0ABZ0L8P0_9BACL</name>
<reference evidence="1 2" key="1">
    <citation type="submission" date="2023-06" db="EMBL/GenBank/DDBJ databases">
        <title>Sporosarcina sp. nov., isolated from Korean tranditional fermented seafood 'Jeotgal'.</title>
        <authorList>
            <person name="Yang A.I."/>
            <person name="Shin N.-R."/>
        </authorList>
    </citation>
    <scope>NUCLEOTIDE SEQUENCE [LARGE SCALE GENOMIC DNA]</scope>
    <source>
        <strain evidence="1 2">T2O-4</strain>
    </source>
</reference>
<gene>
    <name evidence="1" type="ORF">QWT69_05865</name>
</gene>
<dbReference type="RefSeq" id="WP_317969894.1">
    <property type="nucleotide sequence ID" value="NZ_CP129118.1"/>
</dbReference>
<dbReference type="EMBL" id="CP129118">
    <property type="protein sequence ID" value="WOV88637.1"/>
    <property type="molecule type" value="Genomic_DNA"/>
</dbReference>
<protein>
    <submittedName>
        <fullName evidence="1">Uncharacterized protein</fullName>
    </submittedName>
</protein>
<evidence type="ECO:0000313" key="2">
    <source>
        <dbReference type="Proteomes" id="UP001303902"/>
    </source>
</evidence>
<organism evidence="1 2">
    <name type="scientific">Sporosarcina oncorhynchi</name>
    <dbReference type="NCBI Taxonomy" id="3056444"/>
    <lineage>
        <taxon>Bacteria</taxon>
        <taxon>Bacillati</taxon>
        <taxon>Bacillota</taxon>
        <taxon>Bacilli</taxon>
        <taxon>Bacillales</taxon>
        <taxon>Caryophanaceae</taxon>
        <taxon>Sporosarcina</taxon>
    </lineage>
</organism>
<keyword evidence="2" id="KW-1185">Reference proteome</keyword>